<feature type="region of interest" description="Disordered" evidence="1">
    <location>
        <begin position="113"/>
        <end position="207"/>
    </location>
</feature>
<feature type="compositionally biased region" description="Polar residues" evidence="1">
    <location>
        <begin position="194"/>
        <end position="207"/>
    </location>
</feature>
<keyword evidence="3" id="KW-1185">Reference proteome</keyword>
<proteinExistence type="predicted"/>
<dbReference type="OrthoDB" id="3521820at2759"/>
<evidence type="ECO:0000313" key="3">
    <source>
        <dbReference type="Proteomes" id="UP000038010"/>
    </source>
</evidence>
<dbReference type="Proteomes" id="UP000038010">
    <property type="component" value="Unassembled WGS sequence"/>
</dbReference>
<name>A0A0N1HJ83_9EURO</name>
<dbReference type="EMBL" id="LFJN01000031">
    <property type="protein sequence ID" value="KPI36427.1"/>
    <property type="molecule type" value="Genomic_DNA"/>
</dbReference>
<comment type="caution">
    <text evidence="2">The sequence shown here is derived from an EMBL/GenBank/DDBJ whole genome shotgun (WGS) entry which is preliminary data.</text>
</comment>
<evidence type="ECO:0000256" key="1">
    <source>
        <dbReference type="SAM" id="MobiDB-lite"/>
    </source>
</evidence>
<gene>
    <name evidence="2" type="ORF">AB675_2949</name>
</gene>
<organism evidence="2 3">
    <name type="scientific">Cyphellophora attinorum</name>
    <dbReference type="NCBI Taxonomy" id="1664694"/>
    <lineage>
        <taxon>Eukaryota</taxon>
        <taxon>Fungi</taxon>
        <taxon>Dikarya</taxon>
        <taxon>Ascomycota</taxon>
        <taxon>Pezizomycotina</taxon>
        <taxon>Eurotiomycetes</taxon>
        <taxon>Chaetothyriomycetidae</taxon>
        <taxon>Chaetothyriales</taxon>
        <taxon>Cyphellophoraceae</taxon>
        <taxon>Cyphellophora</taxon>
    </lineage>
</organism>
<feature type="compositionally biased region" description="Polar residues" evidence="1">
    <location>
        <begin position="14"/>
        <end position="29"/>
    </location>
</feature>
<feature type="compositionally biased region" description="Gly residues" evidence="1">
    <location>
        <begin position="1"/>
        <end position="11"/>
    </location>
</feature>
<reference evidence="2 3" key="1">
    <citation type="submission" date="2015-06" db="EMBL/GenBank/DDBJ databases">
        <title>Draft genome of the ant-associated black yeast Phialophora attae CBS 131958.</title>
        <authorList>
            <person name="Moreno L.F."/>
            <person name="Stielow B.J."/>
            <person name="de Hoog S."/>
            <person name="Vicente V.A."/>
            <person name="Weiss V.A."/>
            <person name="de Vries M."/>
            <person name="Cruz L.M."/>
            <person name="Souza E.M."/>
        </authorList>
    </citation>
    <scope>NUCLEOTIDE SEQUENCE [LARGE SCALE GENOMIC DNA]</scope>
    <source>
        <strain evidence="2 3">CBS 131958</strain>
    </source>
</reference>
<dbReference type="RefSeq" id="XP_017996390.1">
    <property type="nucleotide sequence ID" value="XM_018142960.1"/>
</dbReference>
<feature type="compositionally biased region" description="Polar residues" evidence="1">
    <location>
        <begin position="113"/>
        <end position="122"/>
    </location>
</feature>
<evidence type="ECO:0000313" key="2">
    <source>
        <dbReference type="EMBL" id="KPI36427.1"/>
    </source>
</evidence>
<dbReference type="VEuPathDB" id="FungiDB:AB675_2949"/>
<accession>A0A0N1HJ83</accession>
<feature type="region of interest" description="Disordered" evidence="1">
    <location>
        <begin position="1"/>
        <end position="42"/>
    </location>
</feature>
<dbReference type="AlphaFoldDB" id="A0A0N1HJ83"/>
<dbReference type="GeneID" id="28734840"/>
<protein>
    <submittedName>
        <fullName evidence="2">Uncharacterized protein</fullName>
    </submittedName>
</protein>
<sequence>MSSGSGIGGGQRAQPATSKANSLQQQLSPPGSPALPPFDRQVSTAQPPKIIFEMVQIKALVTLMLVGTSLAAPLTRRQLAGEGAAADSLLTDTDNGVGYGTENAEDNIANTISSITGDSAGNTSGGGSSGSPPPPPPPKGGHKRQLDKVSAGLQAIGNSAGLGDATAPVTSAGESIDGTLTGDAANAGAELGSTEETTLENAGSSVP</sequence>